<dbReference type="AlphaFoldDB" id="A0AAW1L6Q0"/>
<gene>
    <name evidence="2" type="ORF">QE152_g15894</name>
</gene>
<dbReference type="Proteomes" id="UP001458880">
    <property type="component" value="Unassembled WGS sequence"/>
</dbReference>
<sequence>MGASLCCVEKFTIDKRLLNECEIKYDEVVQELLSVQNRLDDLQEVLKVKDSQLESYKRDNQSVNQRIQFSKNRYKSLEKQLEKYQSSNIQLKNELKLLQEDNLILKKTNADVKKLQSILAKTKEEFAYVKLENKNLQTQNINSKSRLAQVNADLEIVSETLKSERAQNEKHNQRWQMKYQSLMESRDEYMQNPNETKEELTNLNQHNAILELANLRLKTELKQLEDKKENDDIKKLQTSNTDLKSKLEQLNKDNDELKQDIYEITGVHNDTVLTLKNDLDEYRQNLEDSNKKLAKETVTDPTLRKIIQIYRQIEEMQPVISTKTDFIVKQIKENDHGQHKVIEKLKSDYDNYEGILLAKNITINRTNFIDNYAKYKHLSQRNNDNKKDVLKRVYQIAKTLKNFQEKYNTFSEELYKNVGKIEKSLTDLDIKLLIQGLTEEKVLSQDVLKIAKEEIIFRQKFLQIEVEASETNDCNILNIGKPDDISGADANNTKESEKKSYGVVLFGAPYTNQSDSEDRVMISTFLVKNGLDDQFFKNRRFKKDKNGKRALVIEFTNEDIVDKIIELGQQKNWFLGFNPAVKVYIDNK</sequence>
<evidence type="ECO:0000313" key="2">
    <source>
        <dbReference type="EMBL" id="KAK9729493.1"/>
    </source>
</evidence>
<feature type="coiled-coil region" evidence="1">
    <location>
        <begin position="18"/>
        <end position="174"/>
    </location>
</feature>
<evidence type="ECO:0000313" key="3">
    <source>
        <dbReference type="Proteomes" id="UP001458880"/>
    </source>
</evidence>
<proteinExistence type="predicted"/>
<reference evidence="2 3" key="1">
    <citation type="journal article" date="2024" name="BMC Genomics">
        <title>De novo assembly and annotation of Popillia japonica's genome with initial clues to its potential as an invasive pest.</title>
        <authorList>
            <person name="Cucini C."/>
            <person name="Boschi S."/>
            <person name="Funari R."/>
            <person name="Cardaioli E."/>
            <person name="Iannotti N."/>
            <person name="Marturano G."/>
            <person name="Paoli F."/>
            <person name="Bruttini M."/>
            <person name="Carapelli A."/>
            <person name="Frati F."/>
            <person name="Nardi F."/>
        </authorList>
    </citation>
    <scope>NUCLEOTIDE SEQUENCE [LARGE SCALE GENOMIC DNA]</scope>
    <source>
        <strain evidence="2">DMR45628</strain>
    </source>
</reference>
<dbReference type="SUPFAM" id="SSF57997">
    <property type="entry name" value="Tropomyosin"/>
    <property type="match status" value="1"/>
</dbReference>
<protein>
    <submittedName>
        <fullName evidence="2">Uncharacterized protein</fullName>
    </submittedName>
</protein>
<dbReference type="EMBL" id="JASPKY010000160">
    <property type="protein sequence ID" value="KAK9729493.1"/>
    <property type="molecule type" value="Genomic_DNA"/>
</dbReference>
<name>A0AAW1L6Q0_POPJA</name>
<organism evidence="2 3">
    <name type="scientific">Popillia japonica</name>
    <name type="common">Japanese beetle</name>
    <dbReference type="NCBI Taxonomy" id="7064"/>
    <lineage>
        <taxon>Eukaryota</taxon>
        <taxon>Metazoa</taxon>
        <taxon>Ecdysozoa</taxon>
        <taxon>Arthropoda</taxon>
        <taxon>Hexapoda</taxon>
        <taxon>Insecta</taxon>
        <taxon>Pterygota</taxon>
        <taxon>Neoptera</taxon>
        <taxon>Endopterygota</taxon>
        <taxon>Coleoptera</taxon>
        <taxon>Polyphaga</taxon>
        <taxon>Scarabaeiformia</taxon>
        <taxon>Scarabaeidae</taxon>
        <taxon>Rutelinae</taxon>
        <taxon>Popillia</taxon>
    </lineage>
</organism>
<keyword evidence="3" id="KW-1185">Reference proteome</keyword>
<keyword evidence="1" id="KW-0175">Coiled coil</keyword>
<accession>A0AAW1L6Q0</accession>
<feature type="coiled-coil region" evidence="1">
    <location>
        <begin position="207"/>
        <end position="299"/>
    </location>
</feature>
<evidence type="ECO:0000256" key="1">
    <source>
        <dbReference type="SAM" id="Coils"/>
    </source>
</evidence>
<comment type="caution">
    <text evidence="2">The sequence shown here is derived from an EMBL/GenBank/DDBJ whole genome shotgun (WGS) entry which is preliminary data.</text>
</comment>